<sequence length="106" mass="12054">MTKQINLNFQVDIKEQGFLNGDFIIQGTAISSNITSNNHKFLAEELKKSAVTLKGVPLLKDHDNMIDSIMGRVLVGEFNEVEEKVEFKAKVIDERRKALAYLWCKV</sequence>
<organism evidence="1">
    <name type="scientific">marine sediment metagenome</name>
    <dbReference type="NCBI Taxonomy" id="412755"/>
    <lineage>
        <taxon>unclassified sequences</taxon>
        <taxon>metagenomes</taxon>
        <taxon>ecological metagenomes</taxon>
    </lineage>
</organism>
<gene>
    <name evidence="1" type="ORF">LCGC14_2272380</name>
</gene>
<proteinExistence type="predicted"/>
<comment type="caution">
    <text evidence="1">The sequence shown here is derived from an EMBL/GenBank/DDBJ whole genome shotgun (WGS) entry which is preliminary data.</text>
</comment>
<evidence type="ECO:0000313" key="1">
    <source>
        <dbReference type="EMBL" id="KKL53740.1"/>
    </source>
</evidence>
<accession>A0A0F9F935</accession>
<dbReference type="EMBL" id="LAZR01031444">
    <property type="protein sequence ID" value="KKL53740.1"/>
    <property type="molecule type" value="Genomic_DNA"/>
</dbReference>
<dbReference type="AlphaFoldDB" id="A0A0F9F935"/>
<reference evidence="1" key="1">
    <citation type="journal article" date="2015" name="Nature">
        <title>Complex archaea that bridge the gap between prokaryotes and eukaryotes.</title>
        <authorList>
            <person name="Spang A."/>
            <person name="Saw J.H."/>
            <person name="Jorgensen S.L."/>
            <person name="Zaremba-Niedzwiedzka K."/>
            <person name="Martijn J."/>
            <person name="Lind A.E."/>
            <person name="van Eijk R."/>
            <person name="Schleper C."/>
            <person name="Guy L."/>
            <person name="Ettema T.J."/>
        </authorList>
    </citation>
    <scope>NUCLEOTIDE SEQUENCE</scope>
</reference>
<name>A0A0F9F935_9ZZZZ</name>
<protein>
    <submittedName>
        <fullName evidence="1">Uncharacterized protein</fullName>
    </submittedName>
</protein>